<gene>
    <name evidence="13" type="ORF">BAE44_0007582</name>
</gene>
<evidence type="ECO:0000256" key="5">
    <source>
        <dbReference type="ARBA" id="ARBA00022821"/>
    </source>
</evidence>
<feature type="transmembrane region" description="Helical" evidence="11">
    <location>
        <begin position="1395"/>
        <end position="1416"/>
    </location>
</feature>
<accession>A0A1E5W1Y7</accession>
<protein>
    <submittedName>
        <fullName evidence="13">Pentatricopeptide repeat-containing protein</fullName>
    </submittedName>
</protein>
<dbReference type="GO" id="GO:0006952">
    <property type="term" value="P:defense response"/>
    <property type="evidence" value="ECO:0007669"/>
    <property type="project" value="UniProtKB-KW"/>
</dbReference>
<dbReference type="Pfam" id="PF13041">
    <property type="entry name" value="PPR_2"/>
    <property type="match status" value="1"/>
</dbReference>
<dbReference type="GO" id="GO:0008270">
    <property type="term" value="F:zinc ion binding"/>
    <property type="evidence" value="ECO:0007669"/>
    <property type="project" value="InterPro"/>
</dbReference>
<evidence type="ECO:0000256" key="1">
    <source>
        <dbReference type="ARBA" id="ARBA00004141"/>
    </source>
</evidence>
<feature type="repeat" description="PPR" evidence="10">
    <location>
        <begin position="323"/>
        <end position="357"/>
    </location>
</feature>
<reference evidence="13 14" key="1">
    <citation type="submission" date="2016-09" db="EMBL/GenBank/DDBJ databases">
        <title>The draft genome of Dichanthelium oligosanthes: A C3 panicoid grass species.</title>
        <authorList>
            <person name="Studer A.J."/>
            <person name="Schnable J.C."/>
            <person name="Brutnell T.P."/>
        </authorList>
    </citation>
    <scope>NUCLEOTIDE SEQUENCE [LARGE SCALE GENOMIC DNA]</scope>
    <source>
        <strain evidence="14">cv. Kellogg 1175</strain>
        <tissue evidence="13">Leaf</tissue>
    </source>
</reference>
<evidence type="ECO:0000256" key="11">
    <source>
        <dbReference type="SAM" id="Phobius"/>
    </source>
</evidence>
<feature type="transmembrane region" description="Helical" evidence="11">
    <location>
        <begin position="1072"/>
        <end position="1093"/>
    </location>
</feature>
<dbReference type="Proteomes" id="UP000095767">
    <property type="component" value="Unassembled WGS sequence"/>
</dbReference>
<dbReference type="EMBL" id="LWDX02023491">
    <property type="protein sequence ID" value="OEL31399.1"/>
    <property type="molecule type" value="Genomic_DNA"/>
</dbReference>
<evidence type="ECO:0000256" key="4">
    <source>
        <dbReference type="ARBA" id="ARBA00022737"/>
    </source>
</evidence>
<dbReference type="FunFam" id="1.25.40.10:FF:000592">
    <property type="entry name" value="Pentatricopeptide repeat-containing protein mitochondrial"/>
    <property type="match status" value="1"/>
</dbReference>
<feature type="transmembrane region" description="Helical" evidence="11">
    <location>
        <begin position="1474"/>
        <end position="1497"/>
    </location>
</feature>
<organism evidence="13 14">
    <name type="scientific">Dichanthelium oligosanthes</name>
    <dbReference type="NCBI Taxonomy" id="888268"/>
    <lineage>
        <taxon>Eukaryota</taxon>
        <taxon>Viridiplantae</taxon>
        <taxon>Streptophyta</taxon>
        <taxon>Embryophyta</taxon>
        <taxon>Tracheophyta</taxon>
        <taxon>Spermatophyta</taxon>
        <taxon>Magnoliopsida</taxon>
        <taxon>Liliopsida</taxon>
        <taxon>Poales</taxon>
        <taxon>Poaceae</taxon>
        <taxon>PACMAD clade</taxon>
        <taxon>Panicoideae</taxon>
        <taxon>Panicodae</taxon>
        <taxon>Paniceae</taxon>
        <taxon>Dichantheliinae</taxon>
        <taxon>Dichanthelium</taxon>
    </lineage>
</organism>
<feature type="transmembrane region" description="Helical" evidence="11">
    <location>
        <begin position="731"/>
        <end position="748"/>
    </location>
</feature>
<dbReference type="Pfam" id="PF20431">
    <property type="entry name" value="E_motif"/>
    <property type="match status" value="1"/>
</dbReference>
<dbReference type="Pfam" id="PF01535">
    <property type="entry name" value="PPR"/>
    <property type="match status" value="4"/>
</dbReference>
<evidence type="ECO:0000256" key="8">
    <source>
        <dbReference type="ARBA" id="ARBA00023136"/>
    </source>
</evidence>
<evidence type="ECO:0000259" key="12">
    <source>
        <dbReference type="Pfam" id="PF14432"/>
    </source>
</evidence>
<dbReference type="FunFam" id="1.25.40.10:FF:001140">
    <property type="entry name" value="Pentatricopeptide repeat-containing protein mitochondrial"/>
    <property type="match status" value="1"/>
</dbReference>
<evidence type="ECO:0000256" key="2">
    <source>
        <dbReference type="ARBA" id="ARBA00006574"/>
    </source>
</evidence>
<feature type="transmembrane region" description="Helical" evidence="11">
    <location>
        <begin position="1266"/>
        <end position="1287"/>
    </location>
</feature>
<feature type="transmembrane region" description="Helical" evidence="11">
    <location>
        <begin position="685"/>
        <end position="705"/>
    </location>
</feature>
<dbReference type="FunFam" id="1.25.40.10:FF:001276">
    <property type="entry name" value="Pentatricopeptide repeat-containing protein mitochondrial"/>
    <property type="match status" value="1"/>
</dbReference>
<keyword evidence="4" id="KW-0677">Repeat</keyword>
<feature type="transmembrane region" description="Helical" evidence="11">
    <location>
        <begin position="948"/>
        <end position="967"/>
    </location>
</feature>
<feature type="repeat" description="PPR" evidence="10">
    <location>
        <begin position="190"/>
        <end position="224"/>
    </location>
</feature>
<feature type="domain" description="DYW" evidence="12">
    <location>
        <begin position="538"/>
        <end position="609"/>
    </location>
</feature>
<comment type="similarity">
    <text evidence="2">Belongs to the MLO family.</text>
</comment>
<keyword evidence="9" id="KW-0568">Pathogenesis-related protein</keyword>
<evidence type="ECO:0000256" key="10">
    <source>
        <dbReference type="PROSITE-ProRule" id="PRU00708"/>
    </source>
</evidence>
<keyword evidence="14" id="KW-1185">Reference proteome</keyword>
<dbReference type="PANTHER" id="PTHR31942">
    <property type="entry name" value="MLO-LIKE PROTEIN 1"/>
    <property type="match status" value="1"/>
</dbReference>
<keyword evidence="6" id="KW-0809">Transit peptide</keyword>
<evidence type="ECO:0000313" key="13">
    <source>
        <dbReference type="EMBL" id="OEL31399.1"/>
    </source>
</evidence>
<proteinExistence type="inferred from homology"/>
<evidence type="ECO:0000313" key="14">
    <source>
        <dbReference type="Proteomes" id="UP000095767"/>
    </source>
</evidence>
<keyword evidence="5" id="KW-0611">Plant defense</keyword>
<dbReference type="Pfam" id="PF14432">
    <property type="entry name" value="DYW_deaminase"/>
    <property type="match status" value="1"/>
</dbReference>
<dbReference type="InterPro" id="IPR046848">
    <property type="entry name" value="E_motif"/>
</dbReference>
<feature type="transmembrane region" description="Helical" evidence="11">
    <location>
        <begin position="1029"/>
        <end position="1052"/>
    </location>
</feature>
<dbReference type="InterPro" id="IPR004326">
    <property type="entry name" value="Mlo"/>
</dbReference>
<dbReference type="PROSITE" id="PS51375">
    <property type="entry name" value="PPR"/>
    <property type="match status" value="2"/>
</dbReference>
<dbReference type="NCBIfam" id="TIGR00756">
    <property type="entry name" value="PPR"/>
    <property type="match status" value="3"/>
</dbReference>
<name>A0A1E5W1Y7_9POAL</name>
<evidence type="ECO:0000256" key="7">
    <source>
        <dbReference type="ARBA" id="ARBA00022989"/>
    </source>
</evidence>
<dbReference type="GO" id="GO:0016020">
    <property type="term" value="C:membrane"/>
    <property type="evidence" value="ECO:0007669"/>
    <property type="project" value="UniProtKB-SubCell"/>
</dbReference>
<evidence type="ECO:0000256" key="9">
    <source>
        <dbReference type="ARBA" id="ARBA00023265"/>
    </source>
</evidence>
<dbReference type="InterPro" id="IPR011990">
    <property type="entry name" value="TPR-like_helical_dom_sf"/>
</dbReference>
<dbReference type="Gene3D" id="1.25.40.10">
    <property type="entry name" value="Tetratricopeptide repeat domain"/>
    <property type="match status" value="3"/>
</dbReference>
<evidence type="ECO:0000256" key="6">
    <source>
        <dbReference type="ARBA" id="ARBA00022946"/>
    </source>
</evidence>
<sequence length="1606" mass="178865">MGQVGFIVPRLVIGVVVQLLCSYSTLPLSVSVRAAAGSPPAVRGAHARLLKEGLAHLPPAPVLLVSAYARSGLLPDAHGVFDDALRRDLHLYSALLAAVSRSPAPALARPLLRRMLSDDALRPDHFVLASLASAAARLRSLRLGRQLHAHFVASPYGGDDVVKSALVDMYCKCGVPEDARKVFDSIGVKNSVVWTALVSGYASNGYTDEALELFQSMPARGLFTWTALISGFVKAGNNARAVGIFVEMRRDGVRIDDAFVLTTVIGGVADLAALVLGRQLHGSAMRLGFLSSMIVGNALVDMYSKCSDIHSAREVFEGIKVRDIISWTTILVGEAQHGRAGAVLELFDRMVLAGVKPNEVTFVGLIYACSHAGLVQKGRQLFESMNLEYGIKPGLQHYTCYLDLLSRSGHLSEAEELITTMPYEPDEASWGALLSACKKHNDAQMCLRVADNLLELRPKDPSTYILLSNVYAVNCKWDSVAKVRKIMAEMEIRKEPGYSWIEAGKEFRLFHSGEVPLDVREEITGFLEELVPEMRKRGYVPDTSSVMHDLEEHEKEQHLFLHSERLAVAFGILKSPPGSVIRVVKNLRVCGDCHTVMKFISEIAERKIIEWWKLLPCFGGILLCRRTAPDARERFLPGGAARRSVHVVNASPPLSFHGWPGRSEERGREMAAEVEAAALEFTPTWIVAAVCSIIVLLSLVAERCLHHLGKKLKKKNQKPLYEALLKVKEELMLLGFISLLLTVFQGLIQRTCIPAGWTDHMLPCQRLGEKAGEAGATTAHFVTAGILGRIGRRLLSEGAAGAVHCKKVKGRVPLLSLEAIHQLHIFIFVLAITHVIFSVTTMLLGGAQIHQWKQWENGIQKDAPGNGPKKVTDVRGHEFIKKRFKGIGKDSRMLSWLHSFGKQFYTSVSKSDYTTMRLGFIMTHCPGNPKFDFHRYMVRVLEADFKKVVGISWYLWVFVVIFLLLNVNGWHTYFWIAFLPLFLLLAIGTKLEHVIAQLAHDVAEKHTAIEGDVVVKPSDDHFWFGKPRIILFLIHFILFQNAFEIAFFFWILSTYGFNSCIMGQVRFIVPRLVIGVVIQLLCSYSTLPLYAIVTQMGSCYKKEIFNEHVQQGVLGWAQKVKMRKGLKGAAGKAESTSNADSAGPSVQIEMAKAGEDVELSEWRLTGPPCSVTEASELMLLGFISLLLTVLQGTIQRICIPRGWTDHMLPCQRLDQKAGYAGATKKHFVAAGILGRIGRRLLSEGAADHCQNKGQVPLLSLEAIHQLHIFIFIMAITHVIFSVTTMLLGGAQRRNNFIFDIIIKSYEIAGPKKVTYVHRHEFIQKRFKGIGKDSRILSWLHSFGKQFYRSVSKSDYTTMRLGFIMTHCPGNPKFDFHRYMVRVLEADFKKVVGISWYLWVFVVIFLLLNVNVIFQYLSFSKQLCYNLQLLLAIGTKLEHVIAQLAHDVAEKHTAIEGDVVVKPSDHHFWFGKPRIILYLIHFILFQNSFEIAFFFWILSTYGFGSCIMGQVRFIVPRLVIGVVIQLLCSYSTLPLYAIVTQMGSCYKKEIFNEHVQQGVLGWAQKVKMRKVLKGAAGKAESATTVDSAGPSVKIEMAKAGEGVGNTE</sequence>
<dbReference type="OrthoDB" id="1854885at2759"/>
<keyword evidence="3 11" id="KW-0812">Transmembrane</keyword>
<comment type="subcellular location">
    <subcellularLocation>
        <location evidence="1">Membrane</location>
        <topology evidence="1">Multi-pass membrane protein</topology>
    </subcellularLocation>
</comment>
<keyword evidence="8 11" id="KW-0472">Membrane</keyword>
<dbReference type="Pfam" id="PF03094">
    <property type="entry name" value="Mlo"/>
    <property type="match status" value="2"/>
</dbReference>
<dbReference type="STRING" id="888268.A0A1E5W1Y7"/>
<feature type="transmembrane region" description="Helical" evidence="11">
    <location>
        <begin position="823"/>
        <end position="844"/>
    </location>
</feature>
<dbReference type="PANTHER" id="PTHR31942:SF130">
    <property type="entry name" value="MLO-LIKE PROTEIN"/>
    <property type="match status" value="1"/>
</dbReference>
<feature type="transmembrane region" description="Helical" evidence="11">
    <location>
        <begin position="1517"/>
        <end position="1538"/>
    </location>
</feature>
<comment type="caution">
    <text evidence="13">The sequence shown here is derived from an EMBL/GenBank/DDBJ whole genome shotgun (WGS) entry which is preliminary data.</text>
</comment>
<dbReference type="InterPro" id="IPR002885">
    <property type="entry name" value="PPR_rpt"/>
</dbReference>
<feature type="transmembrane region" description="Helical" evidence="11">
    <location>
        <begin position="973"/>
        <end position="991"/>
    </location>
</feature>
<evidence type="ECO:0000256" key="3">
    <source>
        <dbReference type="ARBA" id="ARBA00022692"/>
    </source>
</evidence>
<dbReference type="InterPro" id="IPR032867">
    <property type="entry name" value="DYW_dom"/>
</dbReference>
<keyword evidence="7 11" id="KW-1133">Transmembrane helix</keyword>